<dbReference type="AlphaFoldDB" id="A0A4Y9ZPX7"/>
<dbReference type="SMART" id="SM00397">
    <property type="entry name" value="t_SNARE"/>
    <property type="match status" value="1"/>
</dbReference>
<feature type="region of interest" description="Disordered" evidence="4">
    <location>
        <begin position="1"/>
        <end position="36"/>
    </location>
</feature>
<feature type="region of interest" description="Disordered" evidence="4">
    <location>
        <begin position="474"/>
        <end position="536"/>
    </location>
</feature>
<feature type="region of interest" description="Disordered" evidence="4">
    <location>
        <begin position="292"/>
        <end position="343"/>
    </location>
</feature>
<comment type="caution">
    <text evidence="7">The sequence shown here is derived from an EMBL/GenBank/DDBJ whole genome shotgun (WGS) entry which is preliminary data.</text>
</comment>
<evidence type="ECO:0000259" key="6">
    <source>
        <dbReference type="PROSITE" id="PS50192"/>
    </source>
</evidence>
<evidence type="ECO:0000256" key="1">
    <source>
        <dbReference type="ARBA" id="ARBA00004123"/>
    </source>
</evidence>
<dbReference type="SUPFAM" id="SSF58038">
    <property type="entry name" value="SNARE fusion complex"/>
    <property type="match status" value="1"/>
</dbReference>
<dbReference type="GO" id="GO:0008033">
    <property type="term" value="P:tRNA processing"/>
    <property type="evidence" value="ECO:0007669"/>
    <property type="project" value="UniProtKB-KW"/>
</dbReference>
<dbReference type="PANTHER" id="PTHR13031:SF0">
    <property type="entry name" value="RIBONUCLEASE P PROTEIN SUBUNIT P30"/>
    <property type="match status" value="1"/>
</dbReference>
<sequence>MYFDLNVPIPPPASGSSSQSVSKKGKGKQQQQQGSTFSVAFSPAQITAIEARVDILVHLGYTVIAFNQTVQKKVEQKSFVNVLDPLLGQLRRRQGVVYLKRLTVVLDEDSEKGFGLTNANASLFAAYDLLALVPTTETTFSLACLTHTQPSPLTTHILSIPLTLPRLPFRMKHTLVRAAMRNGAVFEINYAGALGADDSSSGGGSGPGAKRNWWAAAKDVVRVTKGKGIILSGGGPGETELRAPKDVGNLITFLDLPQNLAHDASTTTPKSVVLRAQTRKTYRAVFSEPRVVIPGQTSEAQPGEPAPASAPTAPASQPADPPPGPPTVSITNGSTDSVGKKRLARKEMAERLRIQMDNERLQLSLLVVQVPDDYSFTMSLAKLTSLSTQTLSLLLERQRLASLPPFGAQPTATSSNNLHIPQITRNMRQLKAGILEMEASEGRSEAVVLLKSQHGRMRGMLGPDADALGIESFVEEPAPGGGQTESAESGVEGEGSSGSASLSSTPPTDLHQEWTRKESSSEPVYTPYTDDPEAGMHPSVMLQEQRRVMDDQDAHLEILSYSVNRQRDTSLQINDELGVHTGLLEELDTDLEHTHSRLTGARRQLGRVAKGTREHGSTVTIGLLILVLLILIIVFKT</sequence>
<dbReference type="InterPro" id="IPR002738">
    <property type="entry name" value="RNase_P_p30"/>
</dbReference>
<reference evidence="7 8" key="1">
    <citation type="submission" date="2019-02" db="EMBL/GenBank/DDBJ databases">
        <title>Genome sequencing of the rare red list fungi Hericium alpestre (H. flagellum).</title>
        <authorList>
            <person name="Buettner E."/>
            <person name="Kellner H."/>
        </authorList>
    </citation>
    <scope>NUCLEOTIDE SEQUENCE [LARGE SCALE GENOMIC DNA]</scope>
    <source>
        <strain evidence="7 8">DSM 108284</strain>
    </source>
</reference>
<dbReference type="GO" id="GO:0005655">
    <property type="term" value="C:nucleolar ribonuclease P complex"/>
    <property type="evidence" value="ECO:0007669"/>
    <property type="project" value="TreeGrafter"/>
</dbReference>
<dbReference type="PROSITE" id="PS50192">
    <property type="entry name" value="T_SNARE"/>
    <property type="match status" value="1"/>
</dbReference>
<dbReference type="InterPro" id="IPR016195">
    <property type="entry name" value="Pol/histidinol_Pase-like"/>
</dbReference>
<dbReference type="PANTHER" id="PTHR13031">
    <property type="entry name" value="RIBONUCLEASE P SUBUNIT P30"/>
    <property type="match status" value="1"/>
</dbReference>
<protein>
    <recommendedName>
        <fullName evidence="6">t-SNARE coiled-coil homology domain-containing protein</fullName>
    </recommendedName>
</protein>
<organism evidence="7 8">
    <name type="scientific">Hericium alpestre</name>
    <dbReference type="NCBI Taxonomy" id="135208"/>
    <lineage>
        <taxon>Eukaryota</taxon>
        <taxon>Fungi</taxon>
        <taxon>Dikarya</taxon>
        <taxon>Basidiomycota</taxon>
        <taxon>Agaricomycotina</taxon>
        <taxon>Agaricomycetes</taxon>
        <taxon>Russulales</taxon>
        <taxon>Hericiaceae</taxon>
        <taxon>Hericium</taxon>
    </lineage>
</organism>
<dbReference type="Gene3D" id="3.20.20.140">
    <property type="entry name" value="Metal-dependent hydrolases"/>
    <property type="match status" value="1"/>
</dbReference>
<feature type="compositionally biased region" description="Low complexity" evidence="4">
    <location>
        <begin position="14"/>
        <end position="35"/>
    </location>
</feature>
<evidence type="ECO:0000256" key="3">
    <source>
        <dbReference type="ARBA" id="ARBA00022694"/>
    </source>
</evidence>
<feature type="domain" description="T-SNARE coiled-coil homology" evidence="6">
    <location>
        <begin position="546"/>
        <end position="608"/>
    </location>
</feature>
<dbReference type="Proteomes" id="UP000298061">
    <property type="component" value="Unassembled WGS sequence"/>
</dbReference>
<evidence type="ECO:0000313" key="8">
    <source>
        <dbReference type="Proteomes" id="UP000298061"/>
    </source>
</evidence>
<dbReference type="GO" id="GO:0003723">
    <property type="term" value="F:RNA binding"/>
    <property type="evidence" value="ECO:0007669"/>
    <property type="project" value="TreeGrafter"/>
</dbReference>
<comment type="subcellular location">
    <subcellularLocation>
        <location evidence="1">Nucleus</location>
    </subcellularLocation>
</comment>
<feature type="compositionally biased region" description="Basic and acidic residues" evidence="4">
    <location>
        <begin position="510"/>
        <end position="520"/>
    </location>
</feature>
<gene>
    <name evidence="7" type="ORF">EWM64_g7714</name>
</gene>
<dbReference type="SUPFAM" id="SSF89550">
    <property type="entry name" value="PHP domain-like"/>
    <property type="match status" value="1"/>
</dbReference>
<keyword evidence="5" id="KW-0472">Membrane</keyword>
<keyword evidence="8" id="KW-1185">Reference proteome</keyword>
<feature type="transmembrane region" description="Helical" evidence="5">
    <location>
        <begin position="616"/>
        <end position="635"/>
    </location>
</feature>
<dbReference type="STRING" id="135208.A0A4Y9ZPX7"/>
<evidence type="ECO:0000313" key="7">
    <source>
        <dbReference type="EMBL" id="TFY76300.1"/>
    </source>
</evidence>
<name>A0A4Y9ZPX7_9AGAM</name>
<keyword evidence="3" id="KW-0819">tRNA processing</keyword>
<keyword evidence="5" id="KW-1133">Transmembrane helix</keyword>
<dbReference type="EMBL" id="SFCI01001250">
    <property type="protein sequence ID" value="TFY76300.1"/>
    <property type="molecule type" value="Genomic_DNA"/>
</dbReference>
<dbReference type="OrthoDB" id="17948at2759"/>
<feature type="compositionally biased region" description="Polar residues" evidence="4">
    <location>
        <begin position="328"/>
        <end position="337"/>
    </location>
</feature>
<dbReference type="Gene3D" id="1.20.5.110">
    <property type="match status" value="1"/>
</dbReference>
<evidence type="ECO:0000256" key="2">
    <source>
        <dbReference type="ARBA" id="ARBA00007331"/>
    </source>
</evidence>
<comment type="similarity">
    <text evidence="2">Belongs to the eukaryotic/archaeal RNase P protein component 3 family.</text>
</comment>
<evidence type="ECO:0000256" key="5">
    <source>
        <dbReference type="SAM" id="Phobius"/>
    </source>
</evidence>
<dbReference type="InterPro" id="IPR000727">
    <property type="entry name" value="T_SNARE_dom"/>
</dbReference>
<dbReference type="Pfam" id="PF01876">
    <property type="entry name" value="RNase_P_p30"/>
    <property type="match status" value="1"/>
</dbReference>
<feature type="compositionally biased region" description="Low complexity" evidence="4">
    <location>
        <begin position="302"/>
        <end position="318"/>
    </location>
</feature>
<dbReference type="CDD" id="cd15859">
    <property type="entry name" value="SNARE_SYN8"/>
    <property type="match status" value="1"/>
</dbReference>
<proteinExistence type="inferred from homology"/>
<keyword evidence="5" id="KW-0812">Transmembrane</keyword>
<accession>A0A4Y9ZPX7</accession>
<evidence type="ECO:0000256" key="4">
    <source>
        <dbReference type="SAM" id="MobiDB-lite"/>
    </source>
</evidence>